<dbReference type="AlphaFoldDB" id="A0A4Q7DI15"/>
<proteinExistence type="predicted"/>
<evidence type="ECO:0000313" key="2">
    <source>
        <dbReference type="EMBL" id="RZI46601.1"/>
    </source>
</evidence>
<protein>
    <submittedName>
        <fullName evidence="2">Uncharacterized protein</fullName>
    </submittedName>
</protein>
<evidence type="ECO:0000313" key="3">
    <source>
        <dbReference type="Proteomes" id="UP000293550"/>
    </source>
</evidence>
<comment type="caution">
    <text evidence="2">The sequence shown here is derived from an EMBL/GenBank/DDBJ whole genome shotgun (WGS) entry which is preliminary data.</text>
</comment>
<evidence type="ECO:0000256" key="1">
    <source>
        <dbReference type="SAM" id="SignalP"/>
    </source>
</evidence>
<organism evidence="2 3">
    <name type="scientific">Candidatus Finniella inopinata</name>
    <dbReference type="NCBI Taxonomy" id="1696036"/>
    <lineage>
        <taxon>Bacteria</taxon>
        <taxon>Pseudomonadati</taxon>
        <taxon>Pseudomonadota</taxon>
        <taxon>Alphaproteobacteria</taxon>
        <taxon>Holosporales</taxon>
        <taxon>Candidatus Paracaedibacteraceae</taxon>
        <taxon>Candidatus Finniella</taxon>
    </lineage>
</organism>
<accession>A0A4Q7DI15</accession>
<dbReference type="EMBL" id="SCFB01000004">
    <property type="protein sequence ID" value="RZI46601.1"/>
    <property type="molecule type" value="Genomic_DNA"/>
</dbReference>
<dbReference type="RefSeq" id="WP_130153700.1">
    <property type="nucleotide sequence ID" value="NZ_SCFB01000004.1"/>
</dbReference>
<sequence>MMLNIIVIITLMVGTWAMASDTNDSLSANAANASITAELTLAPDHVVIGRIRSNFKKLYLDEGARIETVKTILTEIKAACSTLKTDEEIRLKIEQLDDDIEKKYGVNLDYGFRYLNELLIITATEQTVQAGVYSVIEYRYQVTPAGQDLNRFIKKYIKKDSLISQKTLSDSWVETSRYLDPEDKFTKNPLSPQN</sequence>
<feature type="signal peptide" evidence="1">
    <location>
        <begin position="1"/>
        <end position="19"/>
    </location>
</feature>
<feature type="chain" id="PRO_5020186969" evidence="1">
    <location>
        <begin position="20"/>
        <end position="194"/>
    </location>
</feature>
<name>A0A4Q7DI15_9PROT</name>
<dbReference type="Proteomes" id="UP000293550">
    <property type="component" value="Unassembled WGS sequence"/>
</dbReference>
<gene>
    <name evidence="2" type="ORF">EQU50_03165</name>
</gene>
<keyword evidence="3" id="KW-1185">Reference proteome</keyword>
<keyword evidence="1" id="KW-0732">Signal</keyword>
<reference evidence="2 3" key="1">
    <citation type="submission" date="2018-10" db="EMBL/GenBank/DDBJ databases">
        <title>An updated phylogeny of the Alphaproteobacteria reveals that the parasitic Rickettsiales and Holosporales have independent origins.</title>
        <authorList>
            <person name="Munoz-Gomez S.A."/>
            <person name="Hess S."/>
            <person name="Burger G."/>
            <person name="Lang B.F."/>
            <person name="Susko E."/>
            <person name="Slamovits C.H."/>
            <person name="Roger A.J."/>
        </authorList>
    </citation>
    <scope>NUCLEOTIDE SEQUENCE [LARGE SCALE GENOMIC DNA]</scope>
    <source>
        <strain evidence="2">HOLO01</strain>
    </source>
</reference>